<sequence>MDHKINSKGAFDGEHRSRSFQLNQVLYLMCDLTLPGSLPTSPDAVGLPPRLQPLGSPSPLIRSLFKNAHPVGAYLVPPFEIDSFEDEENISLHRCINRGLVQIDLIRFLVLPQLVFRVIPLRAKSHPAAFSETDKGVKNQKSRTELKTLDGKKMSQMKIPNSTGIRHGFLPKNQYPLLPIMDLSIYPLTLKSLFRFLMLWSHHLDGKYTVEGISWRLPQLLIIYTPRVVSNNGQTLSEIMLKPE</sequence>
<gene>
    <name evidence="1" type="ORF">CROQUDRAFT_100934</name>
</gene>
<evidence type="ECO:0000313" key="1">
    <source>
        <dbReference type="EMBL" id="KAG0139872.1"/>
    </source>
</evidence>
<organism evidence="1 2">
    <name type="scientific">Cronartium quercuum f. sp. fusiforme G11</name>
    <dbReference type="NCBI Taxonomy" id="708437"/>
    <lineage>
        <taxon>Eukaryota</taxon>
        <taxon>Fungi</taxon>
        <taxon>Dikarya</taxon>
        <taxon>Basidiomycota</taxon>
        <taxon>Pucciniomycotina</taxon>
        <taxon>Pucciniomycetes</taxon>
        <taxon>Pucciniales</taxon>
        <taxon>Coleosporiaceae</taxon>
        <taxon>Cronartium</taxon>
    </lineage>
</organism>
<keyword evidence="2" id="KW-1185">Reference proteome</keyword>
<dbReference type="AlphaFoldDB" id="A0A9P6N6N6"/>
<comment type="caution">
    <text evidence="1">The sequence shown here is derived from an EMBL/GenBank/DDBJ whole genome shotgun (WGS) entry which is preliminary data.</text>
</comment>
<proteinExistence type="predicted"/>
<dbReference type="Proteomes" id="UP000886653">
    <property type="component" value="Unassembled WGS sequence"/>
</dbReference>
<protein>
    <submittedName>
        <fullName evidence="1">Uncharacterized protein</fullName>
    </submittedName>
</protein>
<accession>A0A9P6N6N6</accession>
<evidence type="ECO:0000313" key="2">
    <source>
        <dbReference type="Proteomes" id="UP000886653"/>
    </source>
</evidence>
<dbReference type="EMBL" id="MU167510">
    <property type="protein sequence ID" value="KAG0139872.1"/>
    <property type="molecule type" value="Genomic_DNA"/>
</dbReference>
<name>A0A9P6N6N6_9BASI</name>
<reference evidence="1" key="1">
    <citation type="submission" date="2013-11" db="EMBL/GenBank/DDBJ databases">
        <title>Genome sequence of the fusiform rust pathogen reveals effectors for host alternation and coevolution with pine.</title>
        <authorList>
            <consortium name="DOE Joint Genome Institute"/>
            <person name="Smith K."/>
            <person name="Pendleton A."/>
            <person name="Kubisiak T."/>
            <person name="Anderson C."/>
            <person name="Salamov A."/>
            <person name="Aerts A."/>
            <person name="Riley R."/>
            <person name="Clum A."/>
            <person name="Lindquist E."/>
            <person name="Ence D."/>
            <person name="Campbell M."/>
            <person name="Kronenberg Z."/>
            <person name="Feau N."/>
            <person name="Dhillon B."/>
            <person name="Hamelin R."/>
            <person name="Burleigh J."/>
            <person name="Smith J."/>
            <person name="Yandell M."/>
            <person name="Nelson C."/>
            <person name="Grigoriev I."/>
            <person name="Davis J."/>
        </authorList>
    </citation>
    <scope>NUCLEOTIDE SEQUENCE</scope>
    <source>
        <strain evidence="1">G11</strain>
    </source>
</reference>